<evidence type="ECO:0000313" key="2">
    <source>
        <dbReference type="Proteomes" id="UP000887013"/>
    </source>
</evidence>
<dbReference type="EMBL" id="BMAW01118648">
    <property type="protein sequence ID" value="GFT80830.1"/>
    <property type="molecule type" value="Genomic_DNA"/>
</dbReference>
<name>A0A8X6PRT6_NEPPI</name>
<accession>A0A8X6PRT6</accession>
<sequence>DAPDVRRDGLFAVHYMKNPAFTFTTSGKNGMEVLGKGFDHKRLNACLKTST</sequence>
<organism evidence="1 2">
    <name type="scientific">Nephila pilipes</name>
    <name type="common">Giant wood spider</name>
    <name type="synonym">Nephila maculata</name>
    <dbReference type="NCBI Taxonomy" id="299642"/>
    <lineage>
        <taxon>Eukaryota</taxon>
        <taxon>Metazoa</taxon>
        <taxon>Ecdysozoa</taxon>
        <taxon>Arthropoda</taxon>
        <taxon>Chelicerata</taxon>
        <taxon>Arachnida</taxon>
        <taxon>Araneae</taxon>
        <taxon>Araneomorphae</taxon>
        <taxon>Entelegynae</taxon>
        <taxon>Araneoidea</taxon>
        <taxon>Nephilidae</taxon>
        <taxon>Nephila</taxon>
    </lineage>
</organism>
<proteinExistence type="predicted"/>
<dbReference type="Proteomes" id="UP000887013">
    <property type="component" value="Unassembled WGS sequence"/>
</dbReference>
<keyword evidence="2" id="KW-1185">Reference proteome</keyword>
<gene>
    <name evidence="1" type="ORF">NPIL_60171</name>
</gene>
<protein>
    <submittedName>
        <fullName evidence="1">Uncharacterized protein</fullName>
    </submittedName>
</protein>
<comment type="caution">
    <text evidence="1">The sequence shown here is derived from an EMBL/GenBank/DDBJ whole genome shotgun (WGS) entry which is preliminary data.</text>
</comment>
<dbReference type="AlphaFoldDB" id="A0A8X6PRT6"/>
<feature type="non-terminal residue" evidence="1">
    <location>
        <position position="1"/>
    </location>
</feature>
<evidence type="ECO:0000313" key="1">
    <source>
        <dbReference type="EMBL" id="GFT80830.1"/>
    </source>
</evidence>
<reference evidence="1" key="1">
    <citation type="submission" date="2020-08" db="EMBL/GenBank/DDBJ databases">
        <title>Multicomponent nature underlies the extraordinary mechanical properties of spider dragline silk.</title>
        <authorList>
            <person name="Kono N."/>
            <person name="Nakamura H."/>
            <person name="Mori M."/>
            <person name="Yoshida Y."/>
            <person name="Ohtoshi R."/>
            <person name="Malay A.D."/>
            <person name="Moran D.A.P."/>
            <person name="Tomita M."/>
            <person name="Numata K."/>
            <person name="Arakawa K."/>
        </authorList>
    </citation>
    <scope>NUCLEOTIDE SEQUENCE</scope>
</reference>